<comment type="cofactor">
    <cofactor evidence="5">
        <name>Mg(2+)</name>
        <dbReference type="ChEBI" id="CHEBI:18420"/>
    </cofactor>
    <text evidence="5">Binds 2 magnesium ions per monomer.</text>
</comment>
<keyword evidence="5" id="KW-0028">Amino-acid biosynthesis</keyword>
<evidence type="ECO:0000256" key="2">
    <source>
        <dbReference type="ARBA" id="ARBA00022679"/>
    </source>
</evidence>
<dbReference type="InterPro" id="IPR017459">
    <property type="entry name" value="Glycosyl_Trfase_fam3_N_dom"/>
</dbReference>
<keyword evidence="4 5" id="KW-0057">Aromatic amino acid biosynthesis</keyword>
<evidence type="ECO:0000313" key="9">
    <source>
        <dbReference type="Proteomes" id="UP001272515"/>
    </source>
</evidence>
<dbReference type="HAMAP" id="MF_00211">
    <property type="entry name" value="TrpD"/>
    <property type="match status" value="1"/>
</dbReference>
<comment type="caution">
    <text evidence="8">The sequence shown here is derived from an EMBL/GenBank/DDBJ whole genome shotgun (WGS) entry which is preliminary data.</text>
</comment>
<feature type="binding site" evidence="5">
    <location>
        <position position="224"/>
    </location>
    <ligand>
        <name>Mg(2+)</name>
        <dbReference type="ChEBI" id="CHEBI:18420"/>
        <label>2</label>
    </ligand>
</feature>
<feature type="domain" description="Glycosyl transferase family 3" evidence="6">
    <location>
        <begin position="72"/>
        <end position="323"/>
    </location>
</feature>
<keyword evidence="2 5" id="KW-0808">Transferase</keyword>
<feature type="binding site" evidence="5">
    <location>
        <begin position="82"/>
        <end position="83"/>
    </location>
    <ligand>
        <name>5-phospho-alpha-D-ribose 1-diphosphate</name>
        <dbReference type="ChEBI" id="CHEBI:58017"/>
    </ligand>
</feature>
<comment type="caution">
    <text evidence="5">Lacks conserved residue(s) required for the propagation of feature annotation.</text>
</comment>
<keyword evidence="1 5" id="KW-0328">Glycosyltransferase</keyword>
<dbReference type="Gene3D" id="3.40.1030.10">
    <property type="entry name" value="Nucleoside phosphorylase/phosphoribosyltransferase catalytic domain"/>
    <property type="match status" value="1"/>
</dbReference>
<dbReference type="RefSeq" id="WP_317329764.1">
    <property type="nucleotide sequence ID" value="NZ_JAWJZA010000002.1"/>
</dbReference>
<feature type="binding site" evidence="5">
    <location>
        <begin position="107"/>
        <end position="115"/>
    </location>
    <ligand>
        <name>5-phospho-alpha-D-ribose 1-diphosphate</name>
        <dbReference type="ChEBI" id="CHEBI:58017"/>
    </ligand>
</feature>
<comment type="similarity">
    <text evidence="5">Belongs to the anthranilate phosphoribosyltransferase family.</text>
</comment>
<dbReference type="Gene3D" id="1.20.970.10">
    <property type="entry name" value="Transferase, Pyrimidine Nucleoside Phosphorylase, Chain C"/>
    <property type="match status" value="1"/>
</dbReference>
<feature type="binding site" evidence="5">
    <location>
        <position position="165"/>
    </location>
    <ligand>
        <name>anthranilate</name>
        <dbReference type="ChEBI" id="CHEBI:16567"/>
        <label>2</label>
    </ligand>
</feature>
<name>A0ABU3Z817_9FIRM</name>
<evidence type="ECO:0000259" key="7">
    <source>
        <dbReference type="Pfam" id="PF02885"/>
    </source>
</evidence>
<proteinExistence type="inferred from homology"/>
<comment type="subunit">
    <text evidence="5">Homodimer.</text>
</comment>
<feature type="binding site" evidence="5">
    <location>
        <position position="91"/>
    </location>
    <ligand>
        <name>Mg(2+)</name>
        <dbReference type="ChEBI" id="CHEBI:18420"/>
        <label>1</label>
    </ligand>
</feature>
<evidence type="ECO:0000259" key="6">
    <source>
        <dbReference type="Pfam" id="PF00591"/>
    </source>
</evidence>
<dbReference type="PANTHER" id="PTHR43285">
    <property type="entry name" value="ANTHRANILATE PHOSPHORIBOSYLTRANSFERASE"/>
    <property type="match status" value="1"/>
</dbReference>
<feature type="binding site" evidence="5">
    <location>
        <position position="87"/>
    </location>
    <ligand>
        <name>5-phospho-alpha-D-ribose 1-diphosphate</name>
        <dbReference type="ChEBI" id="CHEBI:58017"/>
    </ligand>
</feature>
<dbReference type="PANTHER" id="PTHR43285:SF2">
    <property type="entry name" value="ANTHRANILATE PHOSPHORIBOSYLTRANSFERASE"/>
    <property type="match status" value="1"/>
</dbReference>
<keyword evidence="5" id="KW-0479">Metal-binding</keyword>
<evidence type="ECO:0000256" key="3">
    <source>
        <dbReference type="ARBA" id="ARBA00022822"/>
    </source>
</evidence>
<dbReference type="Proteomes" id="UP001272515">
    <property type="component" value="Unassembled WGS sequence"/>
</dbReference>
<feature type="binding site" evidence="5">
    <location>
        <position position="225"/>
    </location>
    <ligand>
        <name>Mg(2+)</name>
        <dbReference type="ChEBI" id="CHEBI:18420"/>
        <label>1</label>
    </ligand>
</feature>
<dbReference type="Pfam" id="PF00591">
    <property type="entry name" value="Glycos_transf_3"/>
    <property type="match status" value="1"/>
</dbReference>
<reference evidence="8 9" key="1">
    <citation type="submission" date="2023-10" db="EMBL/GenBank/DDBJ databases">
        <title>Veillonella sp. nov., isolated from a pig farm feces dump.</title>
        <authorList>
            <person name="Chang Y.-H."/>
        </authorList>
    </citation>
    <scope>NUCLEOTIDE SEQUENCE [LARGE SCALE GENOMIC DNA]</scope>
    <source>
        <strain evidence="8 9">YH-vei2233</strain>
    </source>
</reference>
<dbReference type="InterPro" id="IPR036320">
    <property type="entry name" value="Glycosyl_Trfase_fam3_N_dom_sf"/>
</dbReference>
<feature type="domain" description="Glycosyl transferase family 3 N-terminal" evidence="7">
    <location>
        <begin position="3"/>
        <end position="65"/>
    </location>
</feature>
<dbReference type="NCBIfam" id="TIGR01245">
    <property type="entry name" value="trpD"/>
    <property type="match status" value="1"/>
</dbReference>
<feature type="binding site" evidence="5">
    <location>
        <position position="79"/>
    </location>
    <ligand>
        <name>5-phospho-alpha-D-ribose 1-diphosphate</name>
        <dbReference type="ChEBI" id="CHEBI:58017"/>
    </ligand>
</feature>
<comment type="pathway">
    <text evidence="5">Amino-acid biosynthesis; L-tryptophan biosynthesis; L-tryptophan from chorismate: step 2/5.</text>
</comment>
<keyword evidence="5" id="KW-0460">Magnesium</keyword>
<dbReference type="GO" id="GO:0004048">
    <property type="term" value="F:anthranilate phosphoribosyltransferase activity"/>
    <property type="evidence" value="ECO:0007669"/>
    <property type="project" value="UniProtKB-EC"/>
</dbReference>
<feature type="binding site" evidence="5">
    <location>
        <position position="119"/>
    </location>
    <ligand>
        <name>5-phospho-alpha-D-ribose 1-diphosphate</name>
        <dbReference type="ChEBI" id="CHEBI:58017"/>
    </ligand>
</feature>
<keyword evidence="9" id="KW-1185">Reference proteome</keyword>
<dbReference type="SUPFAM" id="SSF47648">
    <property type="entry name" value="Nucleoside phosphorylase/phosphoribosyltransferase N-terminal domain"/>
    <property type="match status" value="1"/>
</dbReference>
<feature type="binding site" evidence="5">
    <location>
        <begin position="89"/>
        <end position="92"/>
    </location>
    <ligand>
        <name>5-phospho-alpha-D-ribose 1-diphosphate</name>
        <dbReference type="ChEBI" id="CHEBI:58017"/>
    </ligand>
</feature>
<feature type="binding site" evidence="5">
    <location>
        <position position="79"/>
    </location>
    <ligand>
        <name>anthranilate</name>
        <dbReference type="ChEBI" id="CHEBI:16567"/>
        <label>1</label>
    </ligand>
</feature>
<dbReference type="InterPro" id="IPR000312">
    <property type="entry name" value="Glycosyl_Trfase_fam3"/>
</dbReference>
<dbReference type="SUPFAM" id="SSF52418">
    <property type="entry name" value="Nucleoside phosphorylase/phosphoribosyltransferase catalytic domain"/>
    <property type="match status" value="1"/>
</dbReference>
<evidence type="ECO:0000256" key="4">
    <source>
        <dbReference type="ARBA" id="ARBA00023141"/>
    </source>
</evidence>
<dbReference type="EC" id="2.4.2.18" evidence="5"/>
<dbReference type="Pfam" id="PF02885">
    <property type="entry name" value="Glycos_trans_3N"/>
    <property type="match status" value="1"/>
</dbReference>
<protein>
    <recommendedName>
        <fullName evidence="5">Anthranilate phosphoribosyltransferase</fullName>
        <ecNumber evidence="5">2.4.2.18</ecNumber>
    </recommendedName>
</protein>
<accession>A0ABU3Z817</accession>
<comment type="function">
    <text evidence="5">Catalyzes the transfer of the phosphoribosyl group of 5-phosphorylribose-1-pyrophosphate (PRPP) to anthranilate to yield N-(5'-phosphoribosyl)-anthranilate (PRA).</text>
</comment>
<evidence type="ECO:0000256" key="1">
    <source>
        <dbReference type="ARBA" id="ARBA00022676"/>
    </source>
</evidence>
<dbReference type="EMBL" id="JAWJZB010000004">
    <property type="protein sequence ID" value="MDV5088058.1"/>
    <property type="molecule type" value="Genomic_DNA"/>
</dbReference>
<organism evidence="8 9">
    <name type="scientific">Veillonella absiana</name>
    <dbReference type="NCBI Taxonomy" id="3079305"/>
    <lineage>
        <taxon>Bacteria</taxon>
        <taxon>Bacillati</taxon>
        <taxon>Bacillota</taxon>
        <taxon>Negativicutes</taxon>
        <taxon>Veillonellales</taxon>
        <taxon>Veillonellaceae</taxon>
        <taxon>Veillonella</taxon>
    </lineage>
</organism>
<evidence type="ECO:0000313" key="8">
    <source>
        <dbReference type="EMBL" id="MDV5088058.1"/>
    </source>
</evidence>
<feature type="binding site" evidence="5">
    <location>
        <position position="110"/>
    </location>
    <ligand>
        <name>anthranilate</name>
        <dbReference type="ChEBI" id="CHEBI:16567"/>
        <label>1</label>
    </ligand>
</feature>
<comment type="catalytic activity">
    <reaction evidence="5">
        <text>N-(5-phospho-beta-D-ribosyl)anthranilate + diphosphate = 5-phospho-alpha-D-ribose 1-diphosphate + anthranilate</text>
        <dbReference type="Rhea" id="RHEA:11768"/>
        <dbReference type="ChEBI" id="CHEBI:16567"/>
        <dbReference type="ChEBI" id="CHEBI:18277"/>
        <dbReference type="ChEBI" id="CHEBI:33019"/>
        <dbReference type="ChEBI" id="CHEBI:58017"/>
        <dbReference type="EC" id="2.4.2.18"/>
    </reaction>
</comment>
<sequence length="339" mass="36268">MIKEALQQVMAGQDLSFDVAKDTMNKIMNGEVAPIQMGGFLTALALKGETVEEITAFAEVMREKAGAVLHKKDVLEIVGTGGDGANTFNISTTAGFVISAAGIPVAKHGNRRVSSKCGAADVIEELGGAFELNGSQNEEVLNEIDMCFMFAPVYHNSMKHAAPVRRELGVRTVFNILGPLANPAGATIELMGVYKKELVEPLARVLTNLGVKRGAVVWGYDGLDEITATGKTYICEIDNGNFKSYDFDPKDYGFDYVKAEELVGGDKTVNAVITKDVLSGKVDGKRTAVVLNAGMAIHLAKPELTLAQGFDMAKDIIDSGKAMDKLNEFITVSQRVAKG</sequence>
<dbReference type="InterPro" id="IPR035902">
    <property type="entry name" value="Nuc_phospho_transferase"/>
</dbReference>
<dbReference type="InterPro" id="IPR005940">
    <property type="entry name" value="Anthranilate_Pribosyl_Tfrase"/>
</dbReference>
<feature type="binding site" evidence="5">
    <location>
        <position position="225"/>
    </location>
    <ligand>
        <name>Mg(2+)</name>
        <dbReference type="ChEBI" id="CHEBI:18420"/>
        <label>2</label>
    </ligand>
</feature>
<evidence type="ECO:0000256" key="5">
    <source>
        <dbReference type="HAMAP-Rule" id="MF_00211"/>
    </source>
</evidence>
<gene>
    <name evidence="5 8" type="primary">trpD</name>
    <name evidence="8" type="ORF">RVY80_04245</name>
</gene>
<keyword evidence="3 5" id="KW-0822">Tryptophan biosynthesis</keyword>